<dbReference type="PANTHER" id="PTHR44013">
    <property type="entry name" value="ZINC-TYPE ALCOHOL DEHYDROGENASE-LIKE PROTEIN C16A3.02C"/>
    <property type="match status" value="1"/>
</dbReference>
<dbReference type="SMART" id="SM00829">
    <property type="entry name" value="PKS_ER"/>
    <property type="match status" value="1"/>
</dbReference>
<dbReference type="InterPro" id="IPR011032">
    <property type="entry name" value="GroES-like_sf"/>
</dbReference>
<dbReference type="Gene3D" id="3.90.180.10">
    <property type="entry name" value="Medium-chain alcohol dehydrogenases, catalytic domain"/>
    <property type="match status" value="1"/>
</dbReference>
<dbReference type="InterPro" id="IPR013149">
    <property type="entry name" value="ADH-like_C"/>
</dbReference>
<sequence length="310" mass="31645">MASIQIVRFADQDQFAFSHHTGEATPGPGQLLVRVEAGSVNPIDPIVATGALAQSAPVTASLPAVTGGDFVGTVVRLGPDVEGLHVGDRVFGQAGVLVGGSGSFSTFALAPARFTSTLPEEISDEQAASLPLAGTSAVQALDALHLAHGDSLLVVGGGGSVGSLAVQLAAARGATVVATASAEDADYVRSLGASEVLDHHDEAWHGRASDFDALLDASNVRQPRWRSLLSTLRRGGRAIFLSSHPDADEAQAAGVSAAAQLTEPTRERLARVAAEAAAGRLAVRVGEVFDIEDGVEALASRARGKVVVML</sequence>
<reference evidence="2 3" key="1">
    <citation type="submission" date="2018-07" db="EMBL/GenBank/DDBJ databases">
        <title>Arthrobacter sp. nov., isolated from raw cow's milk with high bacterial count.</title>
        <authorList>
            <person name="Hahne J."/>
            <person name="Isele D."/>
            <person name="Lipski A."/>
        </authorList>
    </citation>
    <scope>NUCLEOTIDE SEQUENCE [LARGE SCALE GENOMIC DNA]</scope>
    <source>
        <strain evidence="2 3">JZ R-35</strain>
    </source>
</reference>
<dbReference type="GO" id="GO:0016491">
    <property type="term" value="F:oxidoreductase activity"/>
    <property type="evidence" value="ECO:0007669"/>
    <property type="project" value="InterPro"/>
</dbReference>
<dbReference type="InterPro" id="IPR052733">
    <property type="entry name" value="Chloroplast_QOR"/>
</dbReference>
<evidence type="ECO:0000313" key="2">
    <source>
        <dbReference type="EMBL" id="RII42468.1"/>
    </source>
</evidence>
<accession>A0A399JAA2</accession>
<dbReference type="RefSeq" id="WP_119424410.1">
    <property type="nucleotide sequence ID" value="NZ_QQXK01000011.1"/>
</dbReference>
<dbReference type="Proteomes" id="UP000265419">
    <property type="component" value="Unassembled WGS sequence"/>
</dbReference>
<gene>
    <name evidence="2" type="ORF">DWB68_06875</name>
</gene>
<dbReference type="PANTHER" id="PTHR44013:SF1">
    <property type="entry name" value="ZINC-TYPE ALCOHOL DEHYDROGENASE-LIKE PROTEIN C16A3.02C"/>
    <property type="match status" value="1"/>
</dbReference>
<evidence type="ECO:0000313" key="3">
    <source>
        <dbReference type="Proteomes" id="UP000265419"/>
    </source>
</evidence>
<dbReference type="CDD" id="cd05289">
    <property type="entry name" value="MDR_like_2"/>
    <property type="match status" value="1"/>
</dbReference>
<keyword evidence="3" id="KW-1185">Reference proteome</keyword>
<dbReference type="InterPro" id="IPR013154">
    <property type="entry name" value="ADH-like_N"/>
</dbReference>
<dbReference type="EMBL" id="QQXK01000011">
    <property type="protein sequence ID" value="RII42468.1"/>
    <property type="molecule type" value="Genomic_DNA"/>
</dbReference>
<evidence type="ECO:0000259" key="1">
    <source>
        <dbReference type="SMART" id="SM00829"/>
    </source>
</evidence>
<dbReference type="InterPro" id="IPR036291">
    <property type="entry name" value="NAD(P)-bd_dom_sf"/>
</dbReference>
<dbReference type="SUPFAM" id="SSF50129">
    <property type="entry name" value="GroES-like"/>
    <property type="match status" value="1"/>
</dbReference>
<protein>
    <submittedName>
        <fullName evidence="2">NADP-dependent oxidoreductase</fullName>
    </submittedName>
</protein>
<name>A0A399JAA2_9MICC</name>
<organism evidence="2 3">
    <name type="scientific">Galactobacter valiniphilus</name>
    <dbReference type="NCBI Taxonomy" id="2676122"/>
    <lineage>
        <taxon>Bacteria</taxon>
        <taxon>Bacillati</taxon>
        <taxon>Actinomycetota</taxon>
        <taxon>Actinomycetes</taxon>
        <taxon>Micrococcales</taxon>
        <taxon>Micrococcaceae</taxon>
        <taxon>Galactobacter</taxon>
    </lineage>
</organism>
<dbReference type="Pfam" id="PF08240">
    <property type="entry name" value="ADH_N"/>
    <property type="match status" value="1"/>
</dbReference>
<comment type="caution">
    <text evidence="2">The sequence shown here is derived from an EMBL/GenBank/DDBJ whole genome shotgun (WGS) entry which is preliminary data.</text>
</comment>
<dbReference type="SUPFAM" id="SSF51735">
    <property type="entry name" value="NAD(P)-binding Rossmann-fold domains"/>
    <property type="match status" value="1"/>
</dbReference>
<proteinExistence type="predicted"/>
<dbReference type="Gene3D" id="3.40.50.720">
    <property type="entry name" value="NAD(P)-binding Rossmann-like Domain"/>
    <property type="match status" value="1"/>
</dbReference>
<feature type="domain" description="Enoyl reductase (ER)" evidence="1">
    <location>
        <begin position="10"/>
        <end position="308"/>
    </location>
</feature>
<dbReference type="AlphaFoldDB" id="A0A399JAA2"/>
<dbReference type="Pfam" id="PF00107">
    <property type="entry name" value="ADH_zinc_N"/>
    <property type="match status" value="1"/>
</dbReference>
<dbReference type="InterPro" id="IPR020843">
    <property type="entry name" value="ER"/>
</dbReference>